<evidence type="ECO:0000256" key="1">
    <source>
        <dbReference type="SAM" id="MobiDB-lite"/>
    </source>
</evidence>
<feature type="region of interest" description="Disordered" evidence="1">
    <location>
        <begin position="94"/>
        <end position="114"/>
    </location>
</feature>
<gene>
    <name evidence="2" type="ORF">PACLA_8A084366</name>
</gene>
<organism evidence="2 3">
    <name type="scientific">Paramuricea clavata</name>
    <name type="common">Red gorgonian</name>
    <name type="synonym">Violescent sea-whip</name>
    <dbReference type="NCBI Taxonomy" id="317549"/>
    <lineage>
        <taxon>Eukaryota</taxon>
        <taxon>Metazoa</taxon>
        <taxon>Cnidaria</taxon>
        <taxon>Anthozoa</taxon>
        <taxon>Octocorallia</taxon>
        <taxon>Malacalcyonacea</taxon>
        <taxon>Plexauridae</taxon>
        <taxon>Paramuricea</taxon>
    </lineage>
</organism>
<reference evidence="2" key="1">
    <citation type="submission" date="2020-04" db="EMBL/GenBank/DDBJ databases">
        <authorList>
            <person name="Alioto T."/>
            <person name="Alioto T."/>
            <person name="Gomez Garrido J."/>
        </authorList>
    </citation>
    <scope>NUCLEOTIDE SEQUENCE</scope>
    <source>
        <strain evidence="2">A484AB</strain>
    </source>
</reference>
<name>A0A6S7HC22_PARCT</name>
<sequence length="184" mass="20595">MTGAVFVDLRKASDTVDHTTLLGRSQVVGLNDVLSDSEPVIVGRKQNYPEDLVIADRLQHFSNWHKAKKAVAVCLRFKEKLIAKVHEKTACEGDHIRNHSKENEASHSPYTPSKGVEVEDLLNAEKEIVKNVEEQAFKSELTILQSMKEDAFIPNKRSKKLKKASTLSRLDPFIDCDGIMRVGG</sequence>
<evidence type="ECO:0000313" key="2">
    <source>
        <dbReference type="EMBL" id="CAB4000520.1"/>
    </source>
</evidence>
<keyword evidence="3" id="KW-1185">Reference proteome</keyword>
<evidence type="ECO:0000313" key="3">
    <source>
        <dbReference type="Proteomes" id="UP001152795"/>
    </source>
</evidence>
<dbReference type="AlphaFoldDB" id="A0A6S7HC22"/>
<dbReference type="EMBL" id="CACRXK020003856">
    <property type="protein sequence ID" value="CAB4000520.1"/>
    <property type="molecule type" value="Genomic_DNA"/>
</dbReference>
<protein>
    <submittedName>
        <fullName evidence="2">Uncharacterized protein</fullName>
    </submittedName>
</protein>
<proteinExistence type="predicted"/>
<accession>A0A6S7HC22</accession>
<comment type="caution">
    <text evidence="2">The sequence shown here is derived from an EMBL/GenBank/DDBJ whole genome shotgun (WGS) entry which is preliminary data.</text>
</comment>
<dbReference type="PANTHER" id="PTHR47331">
    <property type="entry name" value="PHD-TYPE DOMAIN-CONTAINING PROTEIN"/>
    <property type="match status" value="1"/>
</dbReference>
<feature type="compositionally biased region" description="Basic and acidic residues" evidence="1">
    <location>
        <begin position="94"/>
        <end position="105"/>
    </location>
</feature>
<dbReference type="Proteomes" id="UP001152795">
    <property type="component" value="Unassembled WGS sequence"/>
</dbReference>
<dbReference type="PANTHER" id="PTHR47331:SF1">
    <property type="entry name" value="GAG-LIKE PROTEIN"/>
    <property type="match status" value="1"/>
</dbReference>